<organism evidence="2 3">
    <name type="scientific">Gigaspora margarita</name>
    <dbReference type="NCBI Taxonomy" id="4874"/>
    <lineage>
        <taxon>Eukaryota</taxon>
        <taxon>Fungi</taxon>
        <taxon>Fungi incertae sedis</taxon>
        <taxon>Mucoromycota</taxon>
        <taxon>Glomeromycotina</taxon>
        <taxon>Glomeromycetes</taxon>
        <taxon>Diversisporales</taxon>
        <taxon>Gigasporaceae</taxon>
        <taxon>Gigaspora</taxon>
    </lineage>
</organism>
<feature type="compositionally biased region" description="Basic and acidic residues" evidence="1">
    <location>
        <begin position="114"/>
        <end position="130"/>
    </location>
</feature>
<dbReference type="Proteomes" id="UP000789901">
    <property type="component" value="Unassembled WGS sequence"/>
</dbReference>
<keyword evidence="3" id="KW-1185">Reference proteome</keyword>
<sequence length="141" mass="16549">MHNFNLPTLSSDLIHQLALLLQQPQPAFSPSSFEPHQSPKKNFQYKNEIYWQIPYPTPIIRPQPLQQQFFLDPRQYNIKRLGQKCNTLLKTLTEEQLEELNEIINESLCDSVNDNERKSDKLEELNLEEKIVDDEPPGECD</sequence>
<evidence type="ECO:0000313" key="2">
    <source>
        <dbReference type="EMBL" id="CAG8823621.1"/>
    </source>
</evidence>
<feature type="compositionally biased region" description="Acidic residues" evidence="1">
    <location>
        <begin position="131"/>
        <end position="141"/>
    </location>
</feature>
<name>A0ABN7W9T6_GIGMA</name>
<feature type="region of interest" description="Disordered" evidence="1">
    <location>
        <begin position="114"/>
        <end position="141"/>
    </location>
</feature>
<reference evidence="2 3" key="1">
    <citation type="submission" date="2021-06" db="EMBL/GenBank/DDBJ databases">
        <authorList>
            <person name="Kallberg Y."/>
            <person name="Tangrot J."/>
            <person name="Rosling A."/>
        </authorList>
    </citation>
    <scope>NUCLEOTIDE SEQUENCE [LARGE SCALE GENOMIC DNA]</scope>
    <source>
        <strain evidence="2 3">120-4 pot B 10/14</strain>
    </source>
</reference>
<comment type="caution">
    <text evidence="2">The sequence shown here is derived from an EMBL/GenBank/DDBJ whole genome shotgun (WGS) entry which is preliminary data.</text>
</comment>
<dbReference type="EMBL" id="CAJVQB010036217">
    <property type="protein sequence ID" value="CAG8823621.1"/>
    <property type="molecule type" value="Genomic_DNA"/>
</dbReference>
<evidence type="ECO:0000313" key="3">
    <source>
        <dbReference type="Proteomes" id="UP000789901"/>
    </source>
</evidence>
<protein>
    <submittedName>
        <fullName evidence="2">1518_t:CDS:1</fullName>
    </submittedName>
</protein>
<evidence type="ECO:0000256" key="1">
    <source>
        <dbReference type="SAM" id="MobiDB-lite"/>
    </source>
</evidence>
<proteinExistence type="predicted"/>
<accession>A0ABN7W9T6</accession>
<gene>
    <name evidence="2" type="ORF">GMARGA_LOCUS28387</name>
</gene>